<dbReference type="InterPro" id="IPR039261">
    <property type="entry name" value="FNR_nucleotide-bd"/>
</dbReference>
<dbReference type="CDD" id="cd06193">
    <property type="entry name" value="siderophore_interacting"/>
    <property type="match status" value="1"/>
</dbReference>
<dbReference type="Pfam" id="PF08021">
    <property type="entry name" value="FAD_binding_9"/>
    <property type="match status" value="1"/>
</dbReference>
<dbReference type="InterPro" id="IPR017938">
    <property type="entry name" value="Riboflavin_synthase-like_b-brl"/>
</dbReference>
<feature type="domain" description="FAD-binding FR-type" evidence="1">
    <location>
        <begin position="19"/>
        <end position="152"/>
    </location>
</feature>
<dbReference type="InterPro" id="IPR039374">
    <property type="entry name" value="SIP_fam"/>
</dbReference>
<dbReference type="Gene3D" id="2.40.30.10">
    <property type="entry name" value="Translation factors"/>
    <property type="match status" value="1"/>
</dbReference>
<dbReference type="PANTHER" id="PTHR30157">
    <property type="entry name" value="FERRIC REDUCTASE, NADPH-DEPENDENT"/>
    <property type="match status" value="1"/>
</dbReference>
<dbReference type="SUPFAM" id="SSF63380">
    <property type="entry name" value="Riboflavin synthase domain-like"/>
    <property type="match status" value="1"/>
</dbReference>
<dbReference type="InterPro" id="IPR007037">
    <property type="entry name" value="SIP_rossman_dom"/>
</dbReference>
<evidence type="ECO:0000313" key="2">
    <source>
        <dbReference type="EMBL" id="GAA1778452.1"/>
    </source>
</evidence>
<dbReference type="PROSITE" id="PS51384">
    <property type="entry name" value="FAD_FR"/>
    <property type="match status" value="1"/>
</dbReference>
<comment type="caution">
    <text evidence="2">The sequence shown here is derived from an EMBL/GenBank/DDBJ whole genome shotgun (WGS) entry which is preliminary data.</text>
</comment>
<dbReference type="InterPro" id="IPR017927">
    <property type="entry name" value="FAD-bd_FR_type"/>
</dbReference>
<organism evidence="2 3">
    <name type="scientific">Leucobacter iarius</name>
    <dbReference type="NCBI Taxonomy" id="333963"/>
    <lineage>
        <taxon>Bacteria</taxon>
        <taxon>Bacillati</taxon>
        <taxon>Actinomycetota</taxon>
        <taxon>Actinomycetes</taxon>
        <taxon>Micrococcales</taxon>
        <taxon>Microbacteriaceae</taxon>
        <taxon>Leucobacter</taxon>
    </lineage>
</organism>
<gene>
    <name evidence="2" type="ORF">GCM10009768_04050</name>
</gene>
<reference evidence="2 3" key="1">
    <citation type="journal article" date="2019" name="Int. J. Syst. Evol. Microbiol.">
        <title>The Global Catalogue of Microorganisms (GCM) 10K type strain sequencing project: providing services to taxonomists for standard genome sequencing and annotation.</title>
        <authorList>
            <consortium name="The Broad Institute Genomics Platform"/>
            <consortium name="The Broad Institute Genome Sequencing Center for Infectious Disease"/>
            <person name="Wu L."/>
            <person name="Ma J."/>
        </authorList>
    </citation>
    <scope>NUCLEOTIDE SEQUENCE [LARGE SCALE GENOMIC DNA]</scope>
    <source>
        <strain evidence="2 3">JCM 14736</strain>
    </source>
</reference>
<dbReference type="Proteomes" id="UP001500851">
    <property type="component" value="Unassembled WGS sequence"/>
</dbReference>
<evidence type="ECO:0000313" key="3">
    <source>
        <dbReference type="Proteomes" id="UP001500851"/>
    </source>
</evidence>
<sequence length="287" mass="31076">MSESQDTTAPARFTREGTRHRFTARTGTVTAVSRPVEAYVRVTLTGPDFADFVSNGPGDHARVFFPNPATGEYLAPTPAGPGEDGIVRPDGPMFARDFTPLNVRRDPETGEVSVDLDFLRHQDPGPAAAWAEAAEVGDSIVVVGPRGSHGLPHGVRRVVIVADGSALPAAARWAAELPADVEIEVIADVPPADLEWVDEYLRLQGGREVLVSEVFGGLDDAVRDTGVDAETFVFGAGEASRLVPLRRFLKYELQLPREQYALSGYWKRGTVAFDHHAPIDPEDPDEE</sequence>
<evidence type="ECO:0000259" key="1">
    <source>
        <dbReference type="PROSITE" id="PS51384"/>
    </source>
</evidence>
<proteinExistence type="predicted"/>
<dbReference type="Gene3D" id="3.40.50.80">
    <property type="entry name" value="Nucleotide-binding domain of ferredoxin-NADP reductase (FNR) module"/>
    <property type="match status" value="1"/>
</dbReference>
<protein>
    <submittedName>
        <fullName evidence="2">Siderophore-interacting protein</fullName>
    </submittedName>
</protein>
<accession>A0ABN2L848</accession>
<dbReference type="RefSeq" id="WP_344028648.1">
    <property type="nucleotide sequence ID" value="NZ_BAAAOB010000001.1"/>
</dbReference>
<dbReference type="EMBL" id="BAAAOB010000001">
    <property type="protein sequence ID" value="GAA1778452.1"/>
    <property type="molecule type" value="Genomic_DNA"/>
</dbReference>
<dbReference type="InterPro" id="IPR013113">
    <property type="entry name" value="SIP_FAD-bd"/>
</dbReference>
<dbReference type="Pfam" id="PF04954">
    <property type="entry name" value="SIP"/>
    <property type="match status" value="1"/>
</dbReference>
<dbReference type="PANTHER" id="PTHR30157:SF0">
    <property type="entry name" value="NADPH-DEPENDENT FERRIC-CHELATE REDUCTASE"/>
    <property type="match status" value="1"/>
</dbReference>
<name>A0ABN2L848_9MICO</name>
<keyword evidence="3" id="KW-1185">Reference proteome</keyword>